<dbReference type="HOGENOM" id="CLU_1379541_0_0_1"/>
<feature type="compositionally biased region" description="Polar residues" evidence="1">
    <location>
        <begin position="18"/>
        <end position="36"/>
    </location>
</feature>
<keyword evidence="3" id="KW-1185">Reference proteome</keyword>
<accession>V4AJE2</accession>
<dbReference type="AlphaFoldDB" id="V4AJE2"/>
<dbReference type="EMBL" id="KB201890">
    <property type="protein sequence ID" value="ESO93676.1"/>
    <property type="molecule type" value="Genomic_DNA"/>
</dbReference>
<dbReference type="OMA" id="RNAFYYI"/>
<dbReference type="KEGG" id="lgi:LOTGIDRAFT_153128"/>
<evidence type="ECO:0000256" key="1">
    <source>
        <dbReference type="SAM" id="MobiDB-lite"/>
    </source>
</evidence>
<name>V4AJE2_LOTGI</name>
<dbReference type="RefSeq" id="XP_009055311.1">
    <property type="nucleotide sequence ID" value="XM_009057063.1"/>
</dbReference>
<organism evidence="2 3">
    <name type="scientific">Lottia gigantea</name>
    <name type="common">Giant owl limpet</name>
    <dbReference type="NCBI Taxonomy" id="225164"/>
    <lineage>
        <taxon>Eukaryota</taxon>
        <taxon>Metazoa</taxon>
        <taxon>Spiralia</taxon>
        <taxon>Lophotrochozoa</taxon>
        <taxon>Mollusca</taxon>
        <taxon>Gastropoda</taxon>
        <taxon>Patellogastropoda</taxon>
        <taxon>Lottioidea</taxon>
        <taxon>Lottiidae</taxon>
        <taxon>Lottia</taxon>
    </lineage>
</organism>
<dbReference type="CTD" id="20235873"/>
<evidence type="ECO:0000313" key="2">
    <source>
        <dbReference type="EMBL" id="ESO93676.1"/>
    </source>
</evidence>
<reference evidence="2 3" key="1">
    <citation type="journal article" date="2013" name="Nature">
        <title>Insights into bilaterian evolution from three spiralian genomes.</title>
        <authorList>
            <person name="Simakov O."/>
            <person name="Marletaz F."/>
            <person name="Cho S.J."/>
            <person name="Edsinger-Gonzales E."/>
            <person name="Havlak P."/>
            <person name="Hellsten U."/>
            <person name="Kuo D.H."/>
            <person name="Larsson T."/>
            <person name="Lv J."/>
            <person name="Arendt D."/>
            <person name="Savage R."/>
            <person name="Osoegawa K."/>
            <person name="de Jong P."/>
            <person name="Grimwood J."/>
            <person name="Chapman J.A."/>
            <person name="Shapiro H."/>
            <person name="Aerts A."/>
            <person name="Otillar R.P."/>
            <person name="Terry A.Y."/>
            <person name="Boore J.L."/>
            <person name="Grigoriev I.V."/>
            <person name="Lindberg D.R."/>
            <person name="Seaver E.C."/>
            <person name="Weisblat D.A."/>
            <person name="Putnam N.H."/>
            <person name="Rokhsar D.S."/>
        </authorList>
    </citation>
    <scope>NUCLEOTIDE SEQUENCE [LARGE SCALE GENOMIC DNA]</scope>
</reference>
<feature type="region of interest" description="Disordered" evidence="1">
    <location>
        <begin position="1"/>
        <end position="41"/>
    </location>
</feature>
<sequence length="198" mass="23052">MYKTDSSGDLQIEHDSNETQFRPTFNGDIQNRQPQYTGRKDSLQYQDVMRRLVSRLIHQYKKQARQDGVNEDDLLEIKQDISSLRYELREDRKKEHALLTGNMDSLRKDPFGSFQFISPGASPRIPHSRSSPNTSSKYCGQFSKHELDYLKHEIVKSMKSELRETVYGCFSNFTNQQAMSNLGPLDSELYQTHLYTSL</sequence>
<dbReference type="Proteomes" id="UP000030746">
    <property type="component" value="Unassembled WGS sequence"/>
</dbReference>
<evidence type="ECO:0000313" key="3">
    <source>
        <dbReference type="Proteomes" id="UP000030746"/>
    </source>
</evidence>
<gene>
    <name evidence="2" type="ORF">LOTGIDRAFT_153128</name>
</gene>
<dbReference type="GeneID" id="20235873"/>
<protein>
    <submittedName>
        <fullName evidence="2">Uncharacterized protein</fullName>
    </submittedName>
</protein>
<dbReference type="OrthoDB" id="6155479at2759"/>
<proteinExistence type="predicted"/>